<sequence>MAKITFSDDELLLGDTLHNRPLFMVGFACEKRVNKILVDGRSGINIIPIRTMKELGLSTTDVTESRLMIQGFNQGGKRAIGVVKIDLTIKELQSSVWLHVIDAKTSYTILLGRSWVHENKVIPSTYHQCLKYYEYGVAKKIIADNNPFTEAEAHFVDAKFYLKKYATKIDDIASTDD</sequence>
<name>A0ABQ7WKH1_SOLTU</name>
<keyword evidence="2" id="KW-1185">Reference proteome</keyword>
<dbReference type="Gene3D" id="2.40.70.10">
    <property type="entry name" value="Acid Proteases"/>
    <property type="match status" value="1"/>
</dbReference>
<gene>
    <name evidence="1" type="ORF">KY290_000801</name>
</gene>
<evidence type="ECO:0000313" key="1">
    <source>
        <dbReference type="EMBL" id="KAH0781203.1"/>
    </source>
</evidence>
<dbReference type="PANTHER" id="PTHR33240">
    <property type="entry name" value="OS08G0508500 PROTEIN"/>
    <property type="match status" value="1"/>
</dbReference>
<organism evidence="1 2">
    <name type="scientific">Solanum tuberosum</name>
    <name type="common">Potato</name>
    <dbReference type="NCBI Taxonomy" id="4113"/>
    <lineage>
        <taxon>Eukaryota</taxon>
        <taxon>Viridiplantae</taxon>
        <taxon>Streptophyta</taxon>
        <taxon>Embryophyta</taxon>
        <taxon>Tracheophyta</taxon>
        <taxon>Spermatophyta</taxon>
        <taxon>Magnoliopsida</taxon>
        <taxon>eudicotyledons</taxon>
        <taxon>Gunneridae</taxon>
        <taxon>Pentapetalae</taxon>
        <taxon>asterids</taxon>
        <taxon>lamiids</taxon>
        <taxon>Solanales</taxon>
        <taxon>Solanaceae</taxon>
        <taxon>Solanoideae</taxon>
        <taxon>Solaneae</taxon>
        <taxon>Solanum</taxon>
    </lineage>
</organism>
<protein>
    <recommendedName>
        <fullName evidence="3">Gag-pol polyprotein</fullName>
    </recommendedName>
</protein>
<dbReference type="InterPro" id="IPR021109">
    <property type="entry name" value="Peptidase_aspartic_dom_sf"/>
</dbReference>
<reference evidence="1 2" key="1">
    <citation type="journal article" date="2021" name="bioRxiv">
        <title>Chromosome-scale and haplotype-resolved genome assembly of a tetraploid potato cultivar.</title>
        <authorList>
            <person name="Sun H."/>
            <person name="Jiao W.-B."/>
            <person name="Krause K."/>
            <person name="Campoy J.A."/>
            <person name="Goel M."/>
            <person name="Folz-Donahue K."/>
            <person name="Kukat C."/>
            <person name="Huettel B."/>
            <person name="Schneeberger K."/>
        </authorList>
    </citation>
    <scope>NUCLEOTIDE SEQUENCE [LARGE SCALE GENOMIC DNA]</scope>
    <source>
        <strain evidence="1">SolTubOtavaFocal</strain>
        <tissue evidence="1">Leaves</tissue>
    </source>
</reference>
<dbReference type="CDD" id="cd00303">
    <property type="entry name" value="retropepsin_like"/>
    <property type="match status" value="1"/>
</dbReference>
<dbReference type="EMBL" id="JAIVGD010000001">
    <property type="protein sequence ID" value="KAH0781203.1"/>
    <property type="molecule type" value="Genomic_DNA"/>
</dbReference>
<evidence type="ECO:0000313" key="2">
    <source>
        <dbReference type="Proteomes" id="UP000826656"/>
    </source>
</evidence>
<dbReference type="PANTHER" id="PTHR33240:SF15">
    <property type="entry name" value="GAG-PRO-LIKE PROTEIN"/>
    <property type="match status" value="1"/>
</dbReference>
<proteinExistence type="predicted"/>
<evidence type="ECO:0008006" key="3">
    <source>
        <dbReference type="Google" id="ProtNLM"/>
    </source>
</evidence>
<comment type="caution">
    <text evidence="1">The sequence shown here is derived from an EMBL/GenBank/DDBJ whole genome shotgun (WGS) entry which is preliminary data.</text>
</comment>
<dbReference type="Proteomes" id="UP000826656">
    <property type="component" value="Unassembled WGS sequence"/>
</dbReference>
<dbReference type="SUPFAM" id="SSF50630">
    <property type="entry name" value="Acid proteases"/>
    <property type="match status" value="1"/>
</dbReference>
<accession>A0ABQ7WKH1</accession>